<proteinExistence type="predicted"/>
<evidence type="ECO:0000256" key="1">
    <source>
        <dbReference type="SAM" id="Phobius"/>
    </source>
</evidence>
<feature type="transmembrane region" description="Helical" evidence="1">
    <location>
        <begin position="122"/>
        <end position="143"/>
    </location>
</feature>
<comment type="caution">
    <text evidence="2">The sequence shown here is derived from an EMBL/GenBank/DDBJ whole genome shotgun (WGS) entry which is preliminary data.</text>
</comment>
<keyword evidence="3" id="KW-1185">Reference proteome</keyword>
<feature type="transmembrane region" description="Helical" evidence="1">
    <location>
        <begin position="65"/>
        <end position="82"/>
    </location>
</feature>
<gene>
    <name evidence="2" type="ORF">HD595_003186</name>
</gene>
<keyword evidence="1" id="KW-1133">Transmembrane helix</keyword>
<evidence type="ECO:0000313" key="2">
    <source>
        <dbReference type="EMBL" id="MCP2347064.1"/>
    </source>
</evidence>
<dbReference type="EMBL" id="JAMZEC010000001">
    <property type="protein sequence ID" value="MCP2347064.1"/>
    <property type="molecule type" value="Genomic_DNA"/>
</dbReference>
<accession>A0ABT1K0A9</accession>
<name>A0ABT1K0A9_9ACTN</name>
<evidence type="ECO:0000313" key="3">
    <source>
        <dbReference type="Proteomes" id="UP001320766"/>
    </source>
</evidence>
<keyword evidence="1" id="KW-0472">Membrane</keyword>
<dbReference type="RefSeq" id="WP_253769769.1">
    <property type="nucleotide sequence ID" value="NZ_BAAAVE010000022.1"/>
</dbReference>
<feature type="transmembrane region" description="Helical" evidence="1">
    <location>
        <begin position="269"/>
        <end position="285"/>
    </location>
</feature>
<feature type="transmembrane region" description="Helical" evidence="1">
    <location>
        <begin position="234"/>
        <end position="257"/>
    </location>
</feature>
<feature type="transmembrane region" description="Helical" evidence="1">
    <location>
        <begin position="311"/>
        <end position="330"/>
    </location>
</feature>
<reference evidence="2 3" key="1">
    <citation type="submission" date="2022-06" db="EMBL/GenBank/DDBJ databases">
        <title>Sequencing the genomes of 1000 actinobacteria strains.</title>
        <authorList>
            <person name="Klenk H.-P."/>
        </authorList>
    </citation>
    <scope>NUCLEOTIDE SEQUENCE [LARGE SCALE GENOMIC DNA]</scope>
    <source>
        <strain evidence="2 3">DSM 44170</strain>
    </source>
</reference>
<sequence>MTQGPTAEAPSPTGAALRFGAVLAASGPVILTAFGVGRRSVGWFCSAPDLAGEGPYALESTPGELLFWAVLLLPVLLAGLLLRGSRRATPAAVAAVGVVLAFGLFTAFFLPGLDPCTARLRAVVPPWPLIVCYPVAAGTLLLAPRPPPARGSAPWTPVLWAGAAGAAAWAAMFHRLPITAGRFEVILYAGNTTQSPWDGLVWWSCDADVIGLPVVLVALAATAGATAPARWGRAFGAATAAVLLLSPLLDLVTYMAQCGDEFPSFLADSVRWNLLVAAGLVAAAIRRPGISVSRAGAVHLVRRSWGRAKDLAVVVVIAAAAVWLVVSSFTPTR</sequence>
<feature type="transmembrane region" description="Helical" evidence="1">
    <location>
        <begin position="155"/>
        <end position="173"/>
    </location>
</feature>
<feature type="transmembrane region" description="Helical" evidence="1">
    <location>
        <begin position="200"/>
        <end position="222"/>
    </location>
</feature>
<dbReference type="Proteomes" id="UP001320766">
    <property type="component" value="Unassembled WGS sequence"/>
</dbReference>
<keyword evidence="1" id="KW-0812">Transmembrane</keyword>
<protein>
    <submittedName>
        <fullName evidence="2">Uncharacterized protein</fullName>
    </submittedName>
</protein>
<feature type="transmembrane region" description="Helical" evidence="1">
    <location>
        <begin position="89"/>
        <end position="110"/>
    </location>
</feature>
<organism evidence="2 3">
    <name type="scientific">Nonomuraea roseoviolacea subsp. carminata</name>
    <dbReference type="NCBI Taxonomy" id="160689"/>
    <lineage>
        <taxon>Bacteria</taxon>
        <taxon>Bacillati</taxon>
        <taxon>Actinomycetota</taxon>
        <taxon>Actinomycetes</taxon>
        <taxon>Streptosporangiales</taxon>
        <taxon>Streptosporangiaceae</taxon>
        <taxon>Nonomuraea</taxon>
    </lineage>
</organism>